<reference evidence="2" key="1">
    <citation type="journal article" date="2014" name="PLoS ONE">
        <title>Transcriptome-Based Identification of ABC Transporters in the Western Tarnished Plant Bug Lygus hesperus.</title>
        <authorList>
            <person name="Hull J.J."/>
            <person name="Chaney K."/>
            <person name="Geib S.M."/>
            <person name="Fabrick J.A."/>
            <person name="Brent C.S."/>
            <person name="Walsh D."/>
            <person name="Lavine L.C."/>
        </authorList>
    </citation>
    <scope>NUCLEOTIDE SEQUENCE</scope>
</reference>
<sequence>LQLKSPEPLAGLKVGSFLAVFNPRPFTASGMRSFSIGPEGVVLWYSKDPVPLSKTKNAEKLEVPTSTASSIKSLEVRSIKKTTSSNKPLSLSQPVASTSFAYPSGVGEERVIMPPPTSWIDMRRNQKVPGLSIDHSTPLKTSRQSSSCREGCSLKYYSGRKRSTISEHSKCSHRSSCSHHTSCSRHSELRCQPNRTVHHCCLPREHEGCCSASWQPQVSCCHREPPKCHGCSHSSCGCGNHSSCYQPPTGSCGGSFRHHSCSSKSHCARSHCGFDDKVKAGGYCHDKKSQRTSSESREDGQWFIKEWVEQSKSRVGGKKSPVPEEQCIESQPLTNRATYGGSEVGEAMSDDDNFTSISQVLPMADPDPPPNTILNLQGSKPAASSSDSDSGSSLSDTSTLFLITAKPRPVTKPCVRLEKALNVVKDSSNQEAGLILSTDKIEDGQGMEVYPVVDNLPSSDHEQNRKTGSTQIEPVPDGQGSSEPDAGCDVDTQKTCSQEFSPPQFLPIKRPGCRHSSDSDDSPDKSKKKRKLYNPSDSSWYFDSARRYSDVHTHTETSGQSNEESAEVEGSSGLKNVKDSVEGINLDEDGMGNARVAVEDSQDSPGIIPPSDVEIEPKISGGDMKKNVISKSSSGEGNLQINSEHEFPSKKLIEGIIEEWGSDNNSSIGAVQTLKTVNDLLKDLEDEDAPVVTIVPVESSPKQSIAECGEKSGESQTRPQLNEEPGTIEDLSCVADQPPSKCSSEQHQNMSNTLTRASLNTQLSPDDSIFANETLMEAEMSQTLCEPQELAINVAEAGFTPSHSMSLTLVNSNVLPPANSKEIENPPAFPELSKSPSGNPLTAVESNTCDRNHVSETENSSADVGKITIEVPVTVHAVEGSTSDSPKDFRLPSPDSTTEGLSEELRQEEQPGRNSPASTIFYDAESADDSSVGNCPEGGDERSANPNRLDVIAEDAGENATHLETSDSGDISERVSMPNQVFGVDGAIVDIAPHINESSMSSILEAVCRRGCKSRFGHDEVLDCPTIFRACKLCATRSHYACPICQESGSQKPLCWEFKFELHVLIGEKILRLEVGKKEAVKFLGIQAKEFLRKGSHAMETLRRLEGLCCADPEEKVHRLSGRIYIKTEQRNDKIVPLLVSTRLKDFKMSKTPL</sequence>
<feature type="region of interest" description="Disordered" evidence="1">
    <location>
        <begin position="698"/>
        <end position="725"/>
    </location>
</feature>
<gene>
    <name evidence="2" type="ORF">CM83_87732</name>
</gene>
<proteinExistence type="predicted"/>
<dbReference type="AlphaFoldDB" id="A0A0A9WWD0"/>
<feature type="compositionally biased region" description="Basic and acidic residues" evidence="1">
    <location>
        <begin position="544"/>
        <end position="555"/>
    </location>
</feature>
<dbReference type="EMBL" id="GBHO01034474">
    <property type="protein sequence ID" value="JAG09130.1"/>
    <property type="molecule type" value="Transcribed_RNA"/>
</dbReference>
<feature type="region of interest" description="Disordered" evidence="1">
    <location>
        <begin position="451"/>
        <end position="643"/>
    </location>
</feature>
<evidence type="ECO:0000313" key="2">
    <source>
        <dbReference type="EMBL" id="JAG09130.1"/>
    </source>
</evidence>
<name>A0A0A9WWD0_LYGHE</name>
<feature type="non-terminal residue" evidence="2">
    <location>
        <position position="1"/>
    </location>
</feature>
<feature type="region of interest" description="Disordered" evidence="1">
    <location>
        <begin position="877"/>
        <end position="946"/>
    </location>
</feature>
<accession>A0A0A9WWD0</accession>
<feature type="region of interest" description="Disordered" evidence="1">
    <location>
        <begin position="358"/>
        <end position="395"/>
    </location>
</feature>
<feature type="compositionally biased region" description="Polar residues" evidence="1">
    <location>
        <begin position="834"/>
        <end position="847"/>
    </location>
</feature>
<organism evidence="2">
    <name type="scientific">Lygus hesperus</name>
    <name type="common">Western plant bug</name>
    <dbReference type="NCBI Taxonomy" id="30085"/>
    <lineage>
        <taxon>Eukaryota</taxon>
        <taxon>Metazoa</taxon>
        <taxon>Ecdysozoa</taxon>
        <taxon>Arthropoda</taxon>
        <taxon>Hexapoda</taxon>
        <taxon>Insecta</taxon>
        <taxon>Pterygota</taxon>
        <taxon>Neoptera</taxon>
        <taxon>Paraneoptera</taxon>
        <taxon>Hemiptera</taxon>
        <taxon>Heteroptera</taxon>
        <taxon>Panheteroptera</taxon>
        <taxon>Cimicomorpha</taxon>
        <taxon>Miridae</taxon>
        <taxon>Mirini</taxon>
        <taxon>Lygus</taxon>
    </lineage>
</organism>
<feature type="region of interest" description="Disordered" evidence="1">
    <location>
        <begin position="821"/>
        <end position="863"/>
    </location>
</feature>
<feature type="compositionally biased region" description="Low complexity" evidence="1">
    <location>
        <begin position="384"/>
        <end position="395"/>
    </location>
</feature>
<feature type="compositionally biased region" description="Basic and acidic residues" evidence="1">
    <location>
        <begin position="515"/>
        <end position="525"/>
    </location>
</feature>
<protein>
    <submittedName>
        <fullName evidence="2">Uncharacterized protein</fullName>
    </submittedName>
</protein>
<reference evidence="2" key="2">
    <citation type="submission" date="2014-07" db="EMBL/GenBank/DDBJ databases">
        <authorList>
            <person name="Hull J."/>
        </authorList>
    </citation>
    <scope>NUCLEOTIDE SEQUENCE</scope>
</reference>
<feature type="compositionally biased region" description="Polar residues" evidence="1">
    <location>
        <begin position="629"/>
        <end position="642"/>
    </location>
</feature>
<evidence type="ECO:0000256" key="1">
    <source>
        <dbReference type="SAM" id="MobiDB-lite"/>
    </source>
</evidence>